<proteinExistence type="predicted"/>
<organism evidence="1">
    <name type="scientific">Timema poppense</name>
    <name type="common">Walking stick</name>
    <dbReference type="NCBI Taxonomy" id="170557"/>
    <lineage>
        <taxon>Eukaryota</taxon>
        <taxon>Metazoa</taxon>
        <taxon>Ecdysozoa</taxon>
        <taxon>Arthropoda</taxon>
        <taxon>Hexapoda</taxon>
        <taxon>Insecta</taxon>
        <taxon>Pterygota</taxon>
        <taxon>Neoptera</taxon>
        <taxon>Polyneoptera</taxon>
        <taxon>Phasmatodea</taxon>
        <taxon>Timematodea</taxon>
        <taxon>Timematoidea</taxon>
        <taxon>Timematidae</taxon>
        <taxon>Timema</taxon>
    </lineage>
</organism>
<dbReference type="AlphaFoldDB" id="A0A7R9HGS6"/>
<sequence>MGAEVVNLKILFLLALALSVKINSYITCVLTDAYSHLVLVALVDLKYLPS</sequence>
<evidence type="ECO:0000313" key="1">
    <source>
        <dbReference type="EMBL" id="CAD7418872.1"/>
    </source>
</evidence>
<accession>A0A7R9HGS6</accession>
<name>A0A7R9HGS6_TIMPO</name>
<reference evidence="1" key="1">
    <citation type="submission" date="2020-11" db="EMBL/GenBank/DDBJ databases">
        <authorList>
            <person name="Tran Van P."/>
        </authorList>
    </citation>
    <scope>NUCLEOTIDE SEQUENCE</scope>
</reference>
<protein>
    <submittedName>
        <fullName evidence="1">Uncharacterized protein</fullName>
    </submittedName>
</protein>
<gene>
    <name evidence="1" type="ORF">TPSB3V08_LOCUS12654</name>
</gene>
<dbReference type="EMBL" id="OD018819">
    <property type="protein sequence ID" value="CAD7418872.1"/>
    <property type="molecule type" value="Genomic_DNA"/>
</dbReference>